<evidence type="ECO:0000313" key="2">
    <source>
        <dbReference type="EMBL" id="EOB01600.1"/>
    </source>
</evidence>
<feature type="region of interest" description="Disordered" evidence="1">
    <location>
        <begin position="1"/>
        <end position="25"/>
    </location>
</feature>
<organism evidence="2 3">
    <name type="scientific">Anas platyrhynchos</name>
    <name type="common">Mallard</name>
    <name type="synonym">Anas boschas</name>
    <dbReference type="NCBI Taxonomy" id="8839"/>
    <lineage>
        <taxon>Eukaryota</taxon>
        <taxon>Metazoa</taxon>
        <taxon>Chordata</taxon>
        <taxon>Craniata</taxon>
        <taxon>Vertebrata</taxon>
        <taxon>Euteleostomi</taxon>
        <taxon>Archelosauria</taxon>
        <taxon>Archosauria</taxon>
        <taxon>Dinosauria</taxon>
        <taxon>Saurischia</taxon>
        <taxon>Theropoda</taxon>
        <taxon>Coelurosauria</taxon>
        <taxon>Aves</taxon>
        <taxon>Neognathae</taxon>
        <taxon>Galloanserae</taxon>
        <taxon>Anseriformes</taxon>
        <taxon>Anatidae</taxon>
        <taxon>Anatinae</taxon>
        <taxon>Anas</taxon>
    </lineage>
</organism>
<accession>R0LIV3</accession>
<reference evidence="3" key="1">
    <citation type="journal article" date="2013" name="Nat. Genet.">
        <title>The duck genome and transcriptome provide insight into an avian influenza virus reservoir species.</title>
        <authorList>
            <person name="Huang Y."/>
            <person name="Li Y."/>
            <person name="Burt D.W."/>
            <person name="Chen H."/>
            <person name="Zhang Y."/>
            <person name="Qian W."/>
            <person name="Kim H."/>
            <person name="Gan S."/>
            <person name="Zhao Y."/>
            <person name="Li J."/>
            <person name="Yi K."/>
            <person name="Feng H."/>
            <person name="Zhu P."/>
            <person name="Li B."/>
            <person name="Liu Q."/>
            <person name="Fairley S."/>
            <person name="Magor K.E."/>
            <person name="Du Z."/>
            <person name="Hu X."/>
            <person name="Goodman L."/>
            <person name="Tafer H."/>
            <person name="Vignal A."/>
            <person name="Lee T."/>
            <person name="Kim K.W."/>
            <person name="Sheng Z."/>
            <person name="An Y."/>
            <person name="Searle S."/>
            <person name="Herrero J."/>
            <person name="Groenen M.A."/>
            <person name="Crooijmans R.P."/>
            <person name="Faraut T."/>
            <person name="Cai Q."/>
            <person name="Webster R.G."/>
            <person name="Aldridge J.R."/>
            <person name="Warren W.C."/>
            <person name="Bartschat S."/>
            <person name="Kehr S."/>
            <person name="Marz M."/>
            <person name="Stadler P.F."/>
            <person name="Smith J."/>
            <person name="Kraus R.H."/>
            <person name="Zhao Y."/>
            <person name="Ren L."/>
            <person name="Fei J."/>
            <person name="Morisson M."/>
            <person name="Kaiser P."/>
            <person name="Griffin D.K."/>
            <person name="Rao M."/>
            <person name="Pitel F."/>
            <person name="Wang J."/>
            <person name="Li N."/>
        </authorList>
    </citation>
    <scope>NUCLEOTIDE SEQUENCE [LARGE SCALE GENOMIC DNA]</scope>
</reference>
<gene>
    <name evidence="2" type="ORF">Anapl_13557</name>
</gene>
<name>R0LIV3_ANAPL</name>
<keyword evidence="3" id="KW-1185">Reference proteome</keyword>
<sequence length="580" mass="65232">MEARYPSTEPVGHSPKLGVRSDIHQKRNNRLGVRSDIHQKRINHLGVRSDIHQQCINRLGVCNRLREIQSACSVRGGRTLEAGSFWDGDCCERTELNAREHGGWMEIDCFTSLAYRESSESATLVTSKLQSPEKFRLPTVWLSCLLTISDLSEGVCLNSQDAARQEYYSHMIVGRVVQNTLLSVRISVFYGKSMQHSWSHQHFTGDVLCGYTHQDVHPVSAKQTQPRSVYSVVLVSRITSIEVLLLRAAVAWSKFTQLWQTCVVWATGAARRPNSQRSETLIPKPVTKFCRGTVTAGNFLNETSSDTCAAFGTYCKREYSTGVDPVCFATATSNTLLSQDNTVARSTHTHTHNKDTEVNEGFALLLRTEVVVTVTYRLFEYQPFAEGEFLHRGYQASQLLKLAFLTEIQLPPTEIAPDYPLEGKSDSTTTNRKKLICPQLKGFERTISKSAMAKLLHLCEHSLVKRDETSASETRCKSKQLQREGRAAYSITFLILKQPRCLLRVENHHLQCLQELSGTCCSSGKHNEPLRFPDSCLTQEQFLNSSLHFDVKSFHAASAGAYQEIMPKLLSVTNAQIYQE</sequence>
<evidence type="ECO:0000313" key="3">
    <source>
        <dbReference type="Proteomes" id="UP000296049"/>
    </source>
</evidence>
<dbReference type="EMBL" id="KB743071">
    <property type="protein sequence ID" value="EOB01600.1"/>
    <property type="molecule type" value="Genomic_DNA"/>
</dbReference>
<proteinExistence type="predicted"/>
<dbReference type="Proteomes" id="UP000296049">
    <property type="component" value="Unassembled WGS sequence"/>
</dbReference>
<dbReference type="AlphaFoldDB" id="R0LIV3"/>
<protein>
    <submittedName>
        <fullName evidence="2">Uncharacterized protein</fullName>
    </submittedName>
</protein>
<evidence type="ECO:0000256" key="1">
    <source>
        <dbReference type="SAM" id="MobiDB-lite"/>
    </source>
</evidence>